<dbReference type="EMBL" id="HBUE01020807">
    <property type="protein sequence ID" value="CAG6452456.1"/>
    <property type="molecule type" value="Transcribed_RNA"/>
</dbReference>
<organism evidence="2">
    <name type="scientific">Culex pipiens</name>
    <name type="common">House mosquito</name>
    <dbReference type="NCBI Taxonomy" id="7175"/>
    <lineage>
        <taxon>Eukaryota</taxon>
        <taxon>Metazoa</taxon>
        <taxon>Ecdysozoa</taxon>
        <taxon>Arthropoda</taxon>
        <taxon>Hexapoda</taxon>
        <taxon>Insecta</taxon>
        <taxon>Pterygota</taxon>
        <taxon>Neoptera</taxon>
        <taxon>Endopterygota</taxon>
        <taxon>Diptera</taxon>
        <taxon>Nematocera</taxon>
        <taxon>Culicoidea</taxon>
        <taxon>Culicidae</taxon>
        <taxon>Culicinae</taxon>
        <taxon>Culicini</taxon>
        <taxon>Culex</taxon>
        <taxon>Culex</taxon>
    </lineage>
</organism>
<evidence type="ECO:0000313" key="2">
    <source>
        <dbReference type="EMBL" id="CAG6573915.1"/>
    </source>
</evidence>
<dbReference type="EMBL" id="HBUE01291008">
    <property type="protein sequence ID" value="CAG6573915.1"/>
    <property type="molecule type" value="Transcribed_RNA"/>
</dbReference>
<protein>
    <submittedName>
        <fullName evidence="2">(northern house mosquito) hypothetical protein</fullName>
    </submittedName>
</protein>
<feature type="compositionally biased region" description="Pro residues" evidence="1">
    <location>
        <begin position="10"/>
        <end position="23"/>
    </location>
</feature>
<sequence>MLARHAKRPQNPPALPPLPLPPPRRTECGNLRAASVRVVVLLEQEPIGHHAATIANRLRQRPVRASGVGAVPMTTRMTDHVRALEPAIVARCDAEMVIGMIVDRCDVAIGHRCAMATVANVRECVATIGASAAREAHQIGVTLAAVAEIVAMIVARDAKEVEEANAVETCGVGPRRKIVGELLVVVVVLGLEANPVATGETLARRSRPSRGRNVVVVARNGPRKPVLPPARMRTAGRT</sequence>
<accession>A0A8D8JJP1</accession>
<dbReference type="EMBL" id="HBUE01020809">
    <property type="protein sequence ID" value="CAG6452462.1"/>
    <property type="molecule type" value="Transcribed_RNA"/>
</dbReference>
<proteinExistence type="predicted"/>
<dbReference type="EMBL" id="HBUE01020808">
    <property type="protein sequence ID" value="CAG6452459.1"/>
    <property type="molecule type" value="Transcribed_RNA"/>
</dbReference>
<dbReference type="AlphaFoldDB" id="A0A8D8JJP1"/>
<dbReference type="EMBL" id="HBUE01185314">
    <property type="protein sequence ID" value="CAG6522298.1"/>
    <property type="molecule type" value="Transcribed_RNA"/>
</dbReference>
<reference evidence="2" key="1">
    <citation type="submission" date="2021-05" db="EMBL/GenBank/DDBJ databases">
        <authorList>
            <person name="Alioto T."/>
            <person name="Alioto T."/>
            <person name="Gomez Garrido J."/>
        </authorList>
    </citation>
    <scope>NUCLEOTIDE SEQUENCE</scope>
</reference>
<evidence type="ECO:0000256" key="1">
    <source>
        <dbReference type="SAM" id="MobiDB-lite"/>
    </source>
</evidence>
<feature type="region of interest" description="Disordered" evidence="1">
    <location>
        <begin position="1"/>
        <end position="24"/>
    </location>
</feature>
<name>A0A8D8JJP1_CULPI</name>